<dbReference type="EMBL" id="BOOH01000075">
    <property type="protein sequence ID" value="GIH81380.1"/>
    <property type="molecule type" value="Genomic_DNA"/>
</dbReference>
<proteinExistence type="inferred from homology"/>
<organism evidence="5 6">
    <name type="scientific">Planobispora longispora</name>
    <dbReference type="NCBI Taxonomy" id="28887"/>
    <lineage>
        <taxon>Bacteria</taxon>
        <taxon>Bacillati</taxon>
        <taxon>Actinomycetota</taxon>
        <taxon>Actinomycetes</taxon>
        <taxon>Streptosporangiales</taxon>
        <taxon>Streptosporangiaceae</taxon>
        <taxon>Planobispora</taxon>
    </lineage>
</organism>
<comment type="caution">
    <text evidence="5">The sequence shown here is derived from an EMBL/GenBank/DDBJ whole genome shotgun (WGS) entry which is preliminary data.</text>
</comment>
<feature type="domain" description="Xaa-Pro dipeptidyl-peptidase C-terminal" evidence="4">
    <location>
        <begin position="309"/>
        <end position="531"/>
    </location>
</feature>
<gene>
    <name evidence="5" type="ORF">Plo01_78090</name>
</gene>
<reference evidence="5 6" key="1">
    <citation type="submission" date="2021-01" db="EMBL/GenBank/DDBJ databases">
        <title>Whole genome shotgun sequence of Planobispora longispora NBRC 13918.</title>
        <authorList>
            <person name="Komaki H."/>
            <person name="Tamura T."/>
        </authorList>
    </citation>
    <scope>NUCLEOTIDE SEQUENCE [LARGE SCALE GENOMIC DNA]</scope>
    <source>
        <strain evidence="5 6">NBRC 13918</strain>
    </source>
</reference>
<dbReference type="SUPFAM" id="SSF53474">
    <property type="entry name" value="alpha/beta-Hydrolases"/>
    <property type="match status" value="1"/>
</dbReference>
<dbReference type="PANTHER" id="PTHR22946">
    <property type="entry name" value="DIENELACTONE HYDROLASE DOMAIN-CONTAINING PROTEIN-RELATED"/>
    <property type="match status" value="1"/>
</dbReference>
<dbReference type="GO" id="GO:0052689">
    <property type="term" value="F:carboxylic ester hydrolase activity"/>
    <property type="evidence" value="ECO:0007669"/>
    <property type="project" value="UniProtKB-ARBA"/>
</dbReference>
<dbReference type="SMART" id="SM00939">
    <property type="entry name" value="PepX_C"/>
    <property type="match status" value="1"/>
</dbReference>
<dbReference type="InterPro" id="IPR008979">
    <property type="entry name" value="Galactose-bd-like_sf"/>
</dbReference>
<dbReference type="GO" id="GO:0008239">
    <property type="term" value="F:dipeptidyl-peptidase activity"/>
    <property type="evidence" value="ECO:0007669"/>
    <property type="project" value="InterPro"/>
</dbReference>
<dbReference type="InterPro" id="IPR000383">
    <property type="entry name" value="Xaa-Pro-like_dom"/>
</dbReference>
<evidence type="ECO:0000313" key="5">
    <source>
        <dbReference type="EMBL" id="GIH81380.1"/>
    </source>
</evidence>
<dbReference type="InterPro" id="IPR029058">
    <property type="entry name" value="AB_hydrolase_fold"/>
</dbReference>
<dbReference type="Pfam" id="PF08530">
    <property type="entry name" value="PepX_C"/>
    <property type="match status" value="1"/>
</dbReference>
<evidence type="ECO:0000256" key="2">
    <source>
        <dbReference type="ARBA" id="ARBA00022801"/>
    </source>
</evidence>
<evidence type="ECO:0000256" key="3">
    <source>
        <dbReference type="SAM" id="SignalP"/>
    </source>
</evidence>
<evidence type="ECO:0000259" key="4">
    <source>
        <dbReference type="SMART" id="SM00939"/>
    </source>
</evidence>
<feature type="chain" id="PRO_5035240693" description="Xaa-Pro dipeptidyl-peptidase C-terminal domain-containing protein" evidence="3">
    <location>
        <begin position="33"/>
        <end position="535"/>
    </location>
</feature>
<dbReference type="AlphaFoldDB" id="A0A8J3W9V2"/>
<dbReference type="Gene3D" id="2.60.120.260">
    <property type="entry name" value="Galactose-binding domain-like"/>
    <property type="match status" value="1"/>
</dbReference>
<feature type="signal peptide" evidence="3">
    <location>
        <begin position="1"/>
        <end position="32"/>
    </location>
</feature>
<dbReference type="SUPFAM" id="SSF49785">
    <property type="entry name" value="Galactose-binding domain-like"/>
    <property type="match status" value="1"/>
</dbReference>
<protein>
    <recommendedName>
        <fullName evidence="4">Xaa-Pro dipeptidyl-peptidase C-terminal domain-containing protein</fullName>
    </recommendedName>
</protein>
<dbReference type="Proteomes" id="UP000616724">
    <property type="component" value="Unassembled WGS sequence"/>
</dbReference>
<dbReference type="RefSeq" id="WP_203895771.1">
    <property type="nucleotide sequence ID" value="NZ_BOOH01000075.1"/>
</dbReference>
<dbReference type="Pfam" id="PF02129">
    <property type="entry name" value="Peptidase_S15"/>
    <property type="match status" value="1"/>
</dbReference>
<keyword evidence="2" id="KW-0378">Hydrolase</keyword>
<dbReference type="InterPro" id="IPR050261">
    <property type="entry name" value="FrsA_esterase"/>
</dbReference>
<dbReference type="Gene3D" id="3.40.50.1820">
    <property type="entry name" value="alpha/beta hydrolase"/>
    <property type="match status" value="1"/>
</dbReference>
<accession>A0A8J3W9V2</accession>
<comment type="similarity">
    <text evidence="1">Belongs to the AB hydrolase superfamily.</text>
</comment>
<evidence type="ECO:0000313" key="6">
    <source>
        <dbReference type="Proteomes" id="UP000616724"/>
    </source>
</evidence>
<keyword evidence="6" id="KW-1185">Reference proteome</keyword>
<keyword evidence="3" id="KW-0732">Signal</keyword>
<dbReference type="PANTHER" id="PTHR22946:SF9">
    <property type="entry name" value="POLYKETIDE TRANSFERASE AF380"/>
    <property type="match status" value="1"/>
</dbReference>
<dbReference type="InterPro" id="IPR013736">
    <property type="entry name" value="Xaa-Pro_dipept_C"/>
</dbReference>
<evidence type="ECO:0000256" key="1">
    <source>
        <dbReference type="ARBA" id="ARBA00008645"/>
    </source>
</evidence>
<name>A0A8J3W9V2_9ACTN</name>
<sequence length="535" mass="56681">MARRRSTLPIRLLSAVTATVLTGAAAVTPAAADSAAVRTAGAPVATTGFRFVDVPGADVTLKANVIAPSAAGRYPAVILPSSWGLNDLEYLAQAKALAARGYVVVSYTPRGWWASGGEIDTAGPRDMADLSRIIDWTIANTAADPARIGAAGISYGAGLSVLGSAFDPRIRAVAMMSGWTDLTYSLYGDSTRHQQSAGLLKLAADLLGNAGPELTGKLGDFAANRDIAEVSAWANVRSPATYIDAINANRPAVLIANAWGDSFFPPNQLLDFYGRLTTPKRLELRPGDHAIAEFTGVLGLENDVWTSMYRWFDQHLAGIDTGVTREPPVQVKPHNAAMEGYADQAALSSTTRRHGLGHIRRLDRTGLLGGDPNSGWSKTLPTDLDTRANGGQVLITNGVAAFTGERPKIWLPTVNRDRAGVWASERPSTTQRIRGVPKLHLKLTGAAPQGTVVAYLYDLDPLGNARLITHAPASWLDGGGDRTLDLNLSATAYDLPAGHSLTLVVDTVDPLYYDENAPDGSITISGGSYLDIPLK</sequence>